<evidence type="ECO:0000313" key="2">
    <source>
        <dbReference type="Proteomes" id="UP000517753"/>
    </source>
</evidence>
<protein>
    <recommendedName>
        <fullName evidence="3">Ferritin-like domain-containing protein</fullName>
    </recommendedName>
</protein>
<evidence type="ECO:0008006" key="3">
    <source>
        <dbReference type="Google" id="ProtNLM"/>
    </source>
</evidence>
<dbReference type="InterPro" id="IPR006311">
    <property type="entry name" value="TAT_signal"/>
</dbReference>
<sequence length="322" mass="33230">MSHDVSPIDALAAHAEQRNDRRAFFKAAVGAAAVGAGAFLVSNPAQAQTLTDADILNFALNLEYLEANFYYYAVYGRGIPEASITGVGTPVAATGGKLRVFDDRLLGEMAREIAEDELAHVNFLRKALGSAAVAQPAIDLSVSPTSAFSRAAQAATLVPADTAFDPYASDLNFLYGAFLFEDVGVTAYKGASGLLSSKTYIDAAAGILAAEAYHASMIRTTIDQLGGNAGLKASTIRGDTELVSTARDSLDGASDLDQGIAYVTSGAGPTSNIVPTDANGIAFGRTTGQVLNIVYLNKAQVTSGGFFPAGVNGTIRSSANNA</sequence>
<evidence type="ECO:0000313" key="1">
    <source>
        <dbReference type="EMBL" id="NYD92330.1"/>
    </source>
</evidence>
<dbReference type="InterPro" id="IPR052965">
    <property type="entry name" value="Pigment-catalase-like"/>
</dbReference>
<name>A0A7Y9K5G5_9SPHN</name>
<dbReference type="SUPFAM" id="SSF47240">
    <property type="entry name" value="Ferritin-like"/>
    <property type="match status" value="1"/>
</dbReference>
<dbReference type="AlphaFoldDB" id="A0A7Y9K5G5"/>
<dbReference type="EMBL" id="JACCBY010000012">
    <property type="protein sequence ID" value="NYD92330.1"/>
    <property type="molecule type" value="Genomic_DNA"/>
</dbReference>
<gene>
    <name evidence="1" type="ORF">HD841_004154</name>
</gene>
<dbReference type="PANTHER" id="PTHR31694">
    <property type="entry name" value="DESICCATION-LIKE PROTEIN"/>
    <property type="match status" value="1"/>
</dbReference>
<dbReference type="RefSeq" id="WP_179510713.1">
    <property type="nucleotide sequence ID" value="NZ_JACCBY010000012.1"/>
</dbReference>
<dbReference type="Pfam" id="PF13668">
    <property type="entry name" value="Ferritin_2"/>
    <property type="match status" value="1"/>
</dbReference>
<accession>A0A7Y9K5G5</accession>
<dbReference type="PROSITE" id="PS51318">
    <property type="entry name" value="TAT"/>
    <property type="match status" value="1"/>
</dbReference>
<dbReference type="Proteomes" id="UP000517753">
    <property type="component" value="Unassembled WGS sequence"/>
</dbReference>
<proteinExistence type="predicted"/>
<organism evidence="1 2">
    <name type="scientific">Sphingomonas melonis</name>
    <dbReference type="NCBI Taxonomy" id="152682"/>
    <lineage>
        <taxon>Bacteria</taxon>
        <taxon>Pseudomonadati</taxon>
        <taxon>Pseudomonadota</taxon>
        <taxon>Alphaproteobacteria</taxon>
        <taxon>Sphingomonadales</taxon>
        <taxon>Sphingomonadaceae</taxon>
        <taxon>Sphingomonas</taxon>
    </lineage>
</organism>
<dbReference type="InterPro" id="IPR009078">
    <property type="entry name" value="Ferritin-like_SF"/>
</dbReference>
<keyword evidence="2" id="KW-1185">Reference proteome</keyword>
<reference evidence="1 2" key="1">
    <citation type="submission" date="2020-08" db="EMBL/GenBank/DDBJ databases">
        <title>The Agave Microbiome: Exploring the role of microbial communities in plant adaptations to desert environments.</title>
        <authorList>
            <person name="Partida-Martinez L.P."/>
        </authorList>
    </citation>
    <scope>NUCLEOTIDE SEQUENCE [LARGE SCALE GENOMIC DNA]</scope>
    <source>
        <strain evidence="1 2">AS2.3</strain>
    </source>
</reference>
<comment type="caution">
    <text evidence="1">The sequence shown here is derived from an EMBL/GenBank/DDBJ whole genome shotgun (WGS) entry which is preliminary data.</text>
</comment>
<dbReference type="PANTHER" id="PTHR31694:SF26">
    <property type="entry name" value="OS05G0151100 PROTEIN"/>
    <property type="match status" value="1"/>
</dbReference>